<evidence type="ECO:0000256" key="1">
    <source>
        <dbReference type="SAM" id="MobiDB-lite"/>
    </source>
</evidence>
<dbReference type="Proteomes" id="UP001164929">
    <property type="component" value="Chromosome 7"/>
</dbReference>
<feature type="region of interest" description="Disordered" evidence="1">
    <location>
        <begin position="1"/>
        <end position="26"/>
    </location>
</feature>
<dbReference type="AlphaFoldDB" id="A0AAD6VX60"/>
<comment type="caution">
    <text evidence="2">The sequence shown here is derived from an EMBL/GenBank/DDBJ whole genome shotgun (WGS) entry which is preliminary data.</text>
</comment>
<gene>
    <name evidence="2" type="ORF">NC653_019331</name>
</gene>
<accession>A0AAD6VX60</accession>
<evidence type="ECO:0000313" key="3">
    <source>
        <dbReference type="Proteomes" id="UP001164929"/>
    </source>
</evidence>
<name>A0AAD6VX60_9ROSI</name>
<organism evidence="2 3">
    <name type="scientific">Populus alba x Populus x berolinensis</name>
    <dbReference type="NCBI Taxonomy" id="444605"/>
    <lineage>
        <taxon>Eukaryota</taxon>
        <taxon>Viridiplantae</taxon>
        <taxon>Streptophyta</taxon>
        <taxon>Embryophyta</taxon>
        <taxon>Tracheophyta</taxon>
        <taxon>Spermatophyta</taxon>
        <taxon>Magnoliopsida</taxon>
        <taxon>eudicotyledons</taxon>
        <taxon>Gunneridae</taxon>
        <taxon>Pentapetalae</taxon>
        <taxon>rosids</taxon>
        <taxon>fabids</taxon>
        <taxon>Malpighiales</taxon>
        <taxon>Salicaceae</taxon>
        <taxon>Saliceae</taxon>
        <taxon>Populus</taxon>
    </lineage>
</organism>
<keyword evidence="3" id="KW-1185">Reference proteome</keyword>
<evidence type="ECO:0000313" key="2">
    <source>
        <dbReference type="EMBL" id="KAJ6991083.1"/>
    </source>
</evidence>
<dbReference type="EMBL" id="JAQIZT010000007">
    <property type="protein sequence ID" value="KAJ6991083.1"/>
    <property type="molecule type" value="Genomic_DNA"/>
</dbReference>
<reference evidence="2" key="1">
    <citation type="journal article" date="2023" name="Mol. Ecol. Resour.">
        <title>Chromosome-level genome assembly of a triploid poplar Populus alba 'Berolinensis'.</title>
        <authorList>
            <person name="Chen S."/>
            <person name="Yu Y."/>
            <person name="Wang X."/>
            <person name="Wang S."/>
            <person name="Zhang T."/>
            <person name="Zhou Y."/>
            <person name="He R."/>
            <person name="Meng N."/>
            <person name="Wang Y."/>
            <person name="Liu W."/>
            <person name="Liu Z."/>
            <person name="Liu J."/>
            <person name="Guo Q."/>
            <person name="Huang H."/>
            <person name="Sederoff R.R."/>
            <person name="Wang G."/>
            <person name="Qu G."/>
            <person name="Chen S."/>
        </authorList>
    </citation>
    <scope>NUCLEOTIDE SEQUENCE</scope>
    <source>
        <strain evidence="2">SC-2020</strain>
    </source>
</reference>
<protein>
    <submittedName>
        <fullName evidence="2">Uncharacterized protein</fullName>
    </submittedName>
</protein>
<sequence length="62" mass="6870">MAAPAPGSSQLEVVAPKRGGKNKKLIPPIRGQIKRHIFACFVKKVKHWTSLTRLFCNTNDPS</sequence>
<proteinExistence type="predicted"/>